<dbReference type="RefSeq" id="WP_068123370.1">
    <property type="nucleotide sequence ID" value="NZ_CCXJ01000641.1"/>
</dbReference>
<protein>
    <submittedName>
        <fullName evidence="8">Oxidoreductase</fullName>
    </submittedName>
</protein>
<sequence>MDHDLAALLLRFTVGTVFVAHGWNHGFGPGGLDGTTGWFRSIGLQPPRLQAALSSYAEIAVGFAFIAGAFTSVAAAVAVGIMATAFFTVHRTNGFFIFRDGYEYVLLVAAAAVALATLGPGRWSVDNALALDLSGGWWALSAALSGIAASISMLAVCWRPPPASEGEAV</sequence>
<keyword evidence="9" id="KW-1185">Reference proteome</keyword>
<feature type="transmembrane region" description="Helical" evidence="7">
    <location>
        <begin position="138"/>
        <end position="158"/>
    </location>
</feature>
<name>A0ABT9NK76_9ACTN</name>
<keyword evidence="4 7" id="KW-0812">Transmembrane</keyword>
<comment type="subcellular location">
    <subcellularLocation>
        <location evidence="1">Cell membrane</location>
        <topology evidence="1">Multi-pass membrane protein</topology>
    </subcellularLocation>
</comment>
<dbReference type="Proteomes" id="UP001240447">
    <property type="component" value="Unassembled WGS sequence"/>
</dbReference>
<reference evidence="8 9" key="1">
    <citation type="submission" date="2023-07" db="EMBL/GenBank/DDBJ databases">
        <title>Sequencing the genomes of 1000 actinobacteria strains.</title>
        <authorList>
            <person name="Klenk H.-P."/>
        </authorList>
    </citation>
    <scope>NUCLEOTIDE SEQUENCE [LARGE SCALE GENOMIC DNA]</scope>
    <source>
        <strain evidence="8 9">GD13</strain>
    </source>
</reference>
<organism evidence="8 9">
    <name type="scientific">Nocardioides massiliensis</name>
    <dbReference type="NCBI Taxonomy" id="1325935"/>
    <lineage>
        <taxon>Bacteria</taxon>
        <taxon>Bacillati</taxon>
        <taxon>Actinomycetota</taxon>
        <taxon>Actinomycetes</taxon>
        <taxon>Propionibacteriales</taxon>
        <taxon>Nocardioidaceae</taxon>
        <taxon>Nocardioides</taxon>
    </lineage>
</organism>
<feature type="transmembrane region" description="Helical" evidence="7">
    <location>
        <begin position="59"/>
        <end position="89"/>
    </location>
</feature>
<evidence type="ECO:0000256" key="3">
    <source>
        <dbReference type="ARBA" id="ARBA00022475"/>
    </source>
</evidence>
<evidence type="ECO:0000256" key="5">
    <source>
        <dbReference type="ARBA" id="ARBA00022989"/>
    </source>
</evidence>
<dbReference type="EMBL" id="JAUSQM010000001">
    <property type="protein sequence ID" value="MDP9820821.1"/>
    <property type="molecule type" value="Genomic_DNA"/>
</dbReference>
<keyword evidence="6 7" id="KW-0472">Membrane</keyword>
<dbReference type="PANTHER" id="PTHR33452">
    <property type="entry name" value="OXIDOREDUCTASE CATD-RELATED"/>
    <property type="match status" value="1"/>
</dbReference>
<evidence type="ECO:0000256" key="2">
    <source>
        <dbReference type="ARBA" id="ARBA00006679"/>
    </source>
</evidence>
<dbReference type="InterPro" id="IPR051907">
    <property type="entry name" value="DoxX-like_oxidoreductase"/>
</dbReference>
<evidence type="ECO:0000256" key="1">
    <source>
        <dbReference type="ARBA" id="ARBA00004651"/>
    </source>
</evidence>
<dbReference type="Pfam" id="PF07681">
    <property type="entry name" value="DoxX"/>
    <property type="match status" value="1"/>
</dbReference>
<accession>A0ABT9NK76</accession>
<evidence type="ECO:0000256" key="6">
    <source>
        <dbReference type="ARBA" id="ARBA00023136"/>
    </source>
</evidence>
<dbReference type="PANTHER" id="PTHR33452:SF1">
    <property type="entry name" value="INNER MEMBRANE PROTEIN YPHA-RELATED"/>
    <property type="match status" value="1"/>
</dbReference>
<evidence type="ECO:0000256" key="7">
    <source>
        <dbReference type="SAM" id="Phobius"/>
    </source>
</evidence>
<keyword evidence="3" id="KW-1003">Cell membrane</keyword>
<dbReference type="InterPro" id="IPR032808">
    <property type="entry name" value="DoxX"/>
</dbReference>
<comment type="caution">
    <text evidence="8">The sequence shown here is derived from an EMBL/GenBank/DDBJ whole genome shotgun (WGS) entry which is preliminary data.</text>
</comment>
<evidence type="ECO:0000256" key="4">
    <source>
        <dbReference type="ARBA" id="ARBA00022692"/>
    </source>
</evidence>
<feature type="transmembrane region" description="Helical" evidence="7">
    <location>
        <begin position="101"/>
        <end position="118"/>
    </location>
</feature>
<proteinExistence type="inferred from homology"/>
<evidence type="ECO:0000313" key="8">
    <source>
        <dbReference type="EMBL" id="MDP9820821.1"/>
    </source>
</evidence>
<gene>
    <name evidence="8" type="ORF">J2S59_000630</name>
</gene>
<keyword evidence="5 7" id="KW-1133">Transmembrane helix</keyword>
<evidence type="ECO:0000313" key="9">
    <source>
        <dbReference type="Proteomes" id="UP001240447"/>
    </source>
</evidence>
<comment type="similarity">
    <text evidence="2">Belongs to the DoxX family.</text>
</comment>